<name>A0ABN5C8L3_PSEO7</name>
<organism evidence="3 4">
    <name type="scientific">Pseudoalteromonas piscicida</name>
    <dbReference type="NCBI Taxonomy" id="43662"/>
    <lineage>
        <taxon>Bacteria</taxon>
        <taxon>Pseudomonadati</taxon>
        <taxon>Pseudomonadota</taxon>
        <taxon>Gammaproteobacteria</taxon>
        <taxon>Alteromonadales</taxon>
        <taxon>Pseudoalteromonadaceae</taxon>
        <taxon>Pseudoalteromonas</taxon>
    </lineage>
</organism>
<protein>
    <recommendedName>
        <fullName evidence="2">Gfo/Idh/MocA-like oxidoreductase N-terminal domain-containing protein</fullName>
    </recommendedName>
</protein>
<accession>A0ABN5C8L3</accession>
<dbReference type="InterPro" id="IPR000683">
    <property type="entry name" value="Gfo/Idh/MocA-like_OxRdtase_N"/>
</dbReference>
<keyword evidence="4" id="KW-1185">Reference proteome</keyword>
<dbReference type="Gene3D" id="3.30.360.10">
    <property type="entry name" value="Dihydrodipicolinate Reductase, domain 2"/>
    <property type="match status" value="1"/>
</dbReference>
<dbReference type="InterPro" id="IPR036291">
    <property type="entry name" value="NAD(P)-bd_dom_sf"/>
</dbReference>
<evidence type="ECO:0000256" key="1">
    <source>
        <dbReference type="ARBA" id="ARBA00022729"/>
    </source>
</evidence>
<dbReference type="Pfam" id="PF01408">
    <property type="entry name" value="GFO_IDH_MocA"/>
    <property type="match status" value="1"/>
</dbReference>
<evidence type="ECO:0000313" key="4">
    <source>
        <dbReference type="Proteomes" id="UP000016521"/>
    </source>
</evidence>
<keyword evidence="1" id="KW-0732">Signal</keyword>
<dbReference type="Gene3D" id="3.40.50.720">
    <property type="entry name" value="NAD(P)-binding Rossmann-like Domain"/>
    <property type="match status" value="1"/>
</dbReference>
<dbReference type="SUPFAM" id="SSF51735">
    <property type="entry name" value="NAD(P)-binding Rossmann-fold domains"/>
    <property type="match status" value="1"/>
</dbReference>
<dbReference type="Proteomes" id="UP000016521">
    <property type="component" value="Chromosome I"/>
</dbReference>
<feature type="domain" description="Gfo/Idh/MocA-like oxidoreductase N-terminal" evidence="2">
    <location>
        <begin position="9"/>
        <end position="126"/>
    </location>
</feature>
<sequence>MSAHTSLSLALVGLGSWGQKIARTLNEEITSASLDFVVTSNENPHDFVLPHCQVFNSVDALLSSDVIKVDGVILALPPHLNKAASLKIMAAGIPLFIEKPMAMSIADATEMLDFARARKAIVAVDHIDLHHSAITQLRRLQPGVPTHLEAKIGAAYNPRENWPPLWEYSPHFIAAALEFCGELPDTISSRALPVDADLSQDVLRENIEVTMTFSNGSTATVVGGNGMAKKTRQMAVTYGNDVYHFVDREDPDLFVEHLDSGQSQPLSSPNRMPLGLSLESFIAKVQRGQSCCEEFELGLNVVKILTGADLSRQTKQPVRWSAL</sequence>
<dbReference type="EMBL" id="CP011924">
    <property type="protein sequence ID" value="ATD05809.1"/>
    <property type="molecule type" value="Genomic_DNA"/>
</dbReference>
<dbReference type="PANTHER" id="PTHR43377">
    <property type="entry name" value="BILIVERDIN REDUCTASE A"/>
    <property type="match status" value="1"/>
</dbReference>
<evidence type="ECO:0000259" key="2">
    <source>
        <dbReference type="Pfam" id="PF01408"/>
    </source>
</evidence>
<evidence type="ECO:0000313" key="3">
    <source>
        <dbReference type="EMBL" id="ATD05809.1"/>
    </source>
</evidence>
<dbReference type="InterPro" id="IPR051450">
    <property type="entry name" value="Gfo/Idh/MocA_Oxidoreductases"/>
</dbReference>
<gene>
    <name evidence="3" type="ORF">PPIS_a0530</name>
</gene>
<reference evidence="3 4" key="1">
    <citation type="submission" date="2015-06" db="EMBL/GenBank/DDBJ databases">
        <authorList>
            <person name="Xie B.-B."/>
            <person name="Rong J.-C."/>
            <person name="Qin Q.-L."/>
            <person name="Zhang Y.-Z."/>
        </authorList>
    </citation>
    <scope>NUCLEOTIDE SEQUENCE [LARGE SCALE GENOMIC DNA]</scope>
    <source>
        <strain evidence="3 4">JCM 20779</strain>
    </source>
</reference>
<dbReference type="RefSeq" id="WP_010369227.1">
    <property type="nucleotide sequence ID" value="NZ_CP011924.1"/>
</dbReference>
<dbReference type="PANTHER" id="PTHR43377:SF1">
    <property type="entry name" value="BILIVERDIN REDUCTASE A"/>
    <property type="match status" value="1"/>
</dbReference>
<proteinExistence type="predicted"/>